<dbReference type="Proteomes" id="UP000597444">
    <property type="component" value="Unassembled WGS sequence"/>
</dbReference>
<name>A0A8J3IBG7_9CHLR</name>
<evidence type="ECO:0000313" key="2">
    <source>
        <dbReference type="Proteomes" id="UP000597444"/>
    </source>
</evidence>
<organism evidence="1 2">
    <name type="scientific">Reticulibacter mediterranei</name>
    <dbReference type="NCBI Taxonomy" id="2778369"/>
    <lineage>
        <taxon>Bacteria</taxon>
        <taxon>Bacillati</taxon>
        <taxon>Chloroflexota</taxon>
        <taxon>Ktedonobacteria</taxon>
        <taxon>Ktedonobacterales</taxon>
        <taxon>Reticulibacteraceae</taxon>
        <taxon>Reticulibacter</taxon>
    </lineage>
</organism>
<keyword evidence="2" id="KW-1185">Reference proteome</keyword>
<dbReference type="AlphaFoldDB" id="A0A8J3IBG7"/>
<sequence>MTTIEPVAQTAFRQSYPIDFHIYDDDEQAILTITDDPAGQNLHMDIGNASGQTINLLAPGDTTAGASNYHFALRFRPGTLALSFQTYASYTAFALQEEQQNASSVQTFQSFVAATPSPAMATDSVPAPQPVQSPTMSSAVQAFAMDTASTLQDTLKGWNLGYGQEEDGSIVLYFLSTQARTFAPNAVMTITLPHISANGEGGARGTRVELLYQQMTFGDDTTPLSGRRQIYISIVNQRGQKQIPLHVGFVGFDSVLNDGHTPNTLTLWITNILQDGVIALNQVDSSVPSRFIFSFDVDDAHKDRGWSLGTPDQVGAIIVKPVDGANWSLTASKQGQSPEWILTSKQTTLAADESLKVTFANIITGTSGQANLYVRYENIPGYWDGQFVVVIEKTPLLYRGDNVGIGITNPTATLTVSASTNHLQLRREATEKTGDKILFLELFQNDSASPTVPEVHPAIRFNHNNRYWQRIEGRSDGIHFKTGDTNSDSYIDTFAGSGHFSGNVGIGTTNPPVTALEVKGGDFQIAITNAQDHRWGFVNWTDDKLYFQYRAGGTLTNAMWLDNRGVLTATGVAVNGLTASTLTTSTLTTSTLTTSSLGLGGNVIQQGVNWTGESQTPYSSPTSGTHDIAPLVQPNAIRIVGAAGGVLAVNTGDVMAWASYGVVVKGNLWARNKYFLIDHPTKPDHSLIHACLEGPESAVYYRGEARLEHGRAAIHLPEYFEALTRQEGRTVILTPKGREPFLLSYEEIVDGVLRVYGTCSYGTFSWEVKAVRADVERLQVEEKK</sequence>
<gene>
    <name evidence="1" type="ORF">KSF_006060</name>
</gene>
<reference evidence="1" key="1">
    <citation type="submission" date="2020-10" db="EMBL/GenBank/DDBJ databases">
        <title>Taxonomic study of unclassified bacteria belonging to the class Ktedonobacteria.</title>
        <authorList>
            <person name="Yabe S."/>
            <person name="Wang C.M."/>
            <person name="Zheng Y."/>
            <person name="Sakai Y."/>
            <person name="Cavaletti L."/>
            <person name="Monciardini P."/>
            <person name="Donadio S."/>
        </authorList>
    </citation>
    <scope>NUCLEOTIDE SEQUENCE</scope>
    <source>
        <strain evidence="1">ID150040</strain>
    </source>
</reference>
<evidence type="ECO:0000313" key="1">
    <source>
        <dbReference type="EMBL" id="GHO90558.1"/>
    </source>
</evidence>
<dbReference type="EMBL" id="BNJK01000001">
    <property type="protein sequence ID" value="GHO90558.1"/>
    <property type="molecule type" value="Genomic_DNA"/>
</dbReference>
<proteinExistence type="predicted"/>
<comment type="caution">
    <text evidence="1">The sequence shown here is derived from an EMBL/GenBank/DDBJ whole genome shotgun (WGS) entry which is preliminary data.</text>
</comment>
<dbReference type="RefSeq" id="WP_220201511.1">
    <property type="nucleotide sequence ID" value="NZ_BNJK01000001.1"/>
</dbReference>
<protein>
    <submittedName>
        <fullName evidence="1">Uncharacterized protein</fullName>
    </submittedName>
</protein>
<accession>A0A8J3IBG7</accession>